<comment type="similarity">
    <text evidence="1">Belongs to the BlaI transcriptional regulatory family.</text>
</comment>
<dbReference type="AlphaFoldDB" id="C7Q5M0"/>
<organism evidence="5 6">
    <name type="scientific">Catenulispora acidiphila (strain DSM 44928 / JCM 14897 / NBRC 102108 / NRRL B-24433 / ID139908)</name>
    <dbReference type="NCBI Taxonomy" id="479433"/>
    <lineage>
        <taxon>Bacteria</taxon>
        <taxon>Bacillati</taxon>
        <taxon>Actinomycetota</taxon>
        <taxon>Actinomycetes</taxon>
        <taxon>Catenulisporales</taxon>
        <taxon>Catenulisporaceae</taxon>
        <taxon>Catenulispora</taxon>
    </lineage>
</organism>
<dbReference type="Proteomes" id="UP000000851">
    <property type="component" value="Chromosome"/>
</dbReference>
<gene>
    <name evidence="5" type="ordered locus">Caci_9018</name>
</gene>
<keyword evidence="4" id="KW-0804">Transcription</keyword>
<protein>
    <submittedName>
        <fullName evidence="5">Transcriptional repressor, CopY family</fullName>
    </submittedName>
</protein>
<dbReference type="eggNOG" id="COG3682">
    <property type="taxonomic scope" value="Bacteria"/>
</dbReference>
<evidence type="ECO:0000313" key="5">
    <source>
        <dbReference type="EMBL" id="ACU77831.1"/>
    </source>
</evidence>
<reference evidence="5 6" key="1">
    <citation type="journal article" date="2009" name="Stand. Genomic Sci.">
        <title>Complete genome sequence of Catenulispora acidiphila type strain (ID 139908).</title>
        <authorList>
            <person name="Copeland A."/>
            <person name="Lapidus A."/>
            <person name="Glavina Del Rio T."/>
            <person name="Nolan M."/>
            <person name="Lucas S."/>
            <person name="Chen F."/>
            <person name="Tice H."/>
            <person name="Cheng J.F."/>
            <person name="Bruce D."/>
            <person name="Goodwin L."/>
            <person name="Pitluck S."/>
            <person name="Mikhailova N."/>
            <person name="Pati A."/>
            <person name="Ivanova N."/>
            <person name="Mavromatis K."/>
            <person name="Chen A."/>
            <person name="Palaniappan K."/>
            <person name="Chain P."/>
            <person name="Land M."/>
            <person name="Hauser L."/>
            <person name="Chang Y.J."/>
            <person name="Jeffries C.D."/>
            <person name="Chertkov O."/>
            <person name="Brettin T."/>
            <person name="Detter J.C."/>
            <person name="Han C."/>
            <person name="Ali Z."/>
            <person name="Tindall B.J."/>
            <person name="Goker M."/>
            <person name="Bristow J."/>
            <person name="Eisen J.A."/>
            <person name="Markowitz V."/>
            <person name="Hugenholtz P."/>
            <person name="Kyrpides N.C."/>
            <person name="Klenk H.P."/>
        </authorList>
    </citation>
    <scope>NUCLEOTIDE SEQUENCE [LARGE SCALE GENOMIC DNA]</scope>
    <source>
        <strain evidence="6">DSM 44928 / JCM 14897 / NBRC 102108 / NRRL B-24433 / ID139908</strain>
    </source>
</reference>
<evidence type="ECO:0000256" key="2">
    <source>
        <dbReference type="ARBA" id="ARBA00023015"/>
    </source>
</evidence>
<dbReference type="STRING" id="479433.Caci_9018"/>
<dbReference type="GO" id="GO:0045892">
    <property type="term" value="P:negative regulation of DNA-templated transcription"/>
    <property type="evidence" value="ECO:0007669"/>
    <property type="project" value="InterPro"/>
</dbReference>
<evidence type="ECO:0000313" key="6">
    <source>
        <dbReference type="Proteomes" id="UP000000851"/>
    </source>
</evidence>
<evidence type="ECO:0000256" key="1">
    <source>
        <dbReference type="ARBA" id="ARBA00011046"/>
    </source>
</evidence>
<dbReference type="RefSeq" id="WP_015797555.1">
    <property type="nucleotide sequence ID" value="NC_013131.1"/>
</dbReference>
<dbReference type="KEGG" id="cai:Caci_9018"/>
<keyword evidence="3" id="KW-0238">DNA-binding</keyword>
<accession>C7Q5M0</accession>
<evidence type="ECO:0000256" key="4">
    <source>
        <dbReference type="ARBA" id="ARBA00023163"/>
    </source>
</evidence>
<dbReference type="HOGENOM" id="CLU_119090_1_1_11"/>
<dbReference type="InterPro" id="IPR036390">
    <property type="entry name" value="WH_DNA-bd_sf"/>
</dbReference>
<dbReference type="Pfam" id="PF03965">
    <property type="entry name" value="Penicillinase_R"/>
    <property type="match status" value="1"/>
</dbReference>
<dbReference type="Gene3D" id="6.10.140.850">
    <property type="match status" value="1"/>
</dbReference>
<dbReference type="SUPFAM" id="SSF46785">
    <property type="entry name" value="Winged helix' DNA-binding domain"/>
    <property type="match status" value="1"/>
</dbReference>
<dbReference type="InParanoid" id="C7Q5M0"/>
<dbReference type="InterPro" id="IPR036388">
    <property type="entry name" value="WH-like_DNA-bd_sf"/>
</dbReference>
<proteinExistence type="inferred from homology"/>
<dbReference type="OrthoDB" id="9813987at2"/>
<keyword evidence="6" id="KW-1185">Reference proteome</keyword>
<keyword evidence="2" id="KW-0805">Transcription regulation</keyword>
<dbReference type="GO" id="GO:0003677">
    <property type="term" value="F:DNA binding"/>
    <property type="evidence" value="ECO:0007669"/>
    <property type="project" value="UniProtKB-KW"/>
</dbReference>
<name>C7Q5M0_CATAD</name>
<sequence length="119" mass="12775" precursor="true">MATGRRPSGALEQEVLATLWAAGRPLTPATVQEQVGGDLAYTTVKTILDRLHEKKMLTRVREGKAYAYTPVVEQADLAAEAMRAALEGSIDRPAVLSKFLGEISPDDAAVIRELLGDSP</sequence>
<dbReference type="Gene3D" id="1.10.10.10">
    <property type="entry name" value="Winged helix-like DNA-binding domain superfamily/Winged helix DNA-binding domain"/>
    <property type="match status" value="1"/>
</dbReference>
<dbReference type="EMBL" id="CP001700">
    <property type="protein sequence ID" value="ACU77831.1"/>
    <property type="molecule type" value="Genomic_DNA"/>
</dbReference>
<evidence type="ECO:0000256" key="3">
    <source>
        <dbReference type="ARBA" id="ARBA00023125"/>
    </source>
</evidence>
<dbReference type="InterPro" id="IPR005650">
    <property type="entry name" value="BlaI_family"/>
</dbReference>